<proteinExistence type="predicted"/>
<dbReference type="EMBL" id="JACEFB010000007">
    <property type="protein sequence ID" value="MBA2226679.1"/>
    <property type="molecule type" value="Genomic_DNA"/>
</dbReference>
<comment type="caution">
    <text evidence="4">The sequence shown here is derived from an EMBL/GenBank/DDBJ whole genome shotgun (WGS) entry which is preliminary data.</text>
</comment>
<protein>
    <recommendedName>
        <fullName evidence="3">Thiamine pyrophosphate enzyme TPP-binding domain-containing protein</fullName>
    </recommendedName>
</protein>
<dbReference type="GO" id="GO:0044281">
    <property type="term" value="P:small molecule metabolic process"/>
    <property type="evidence" value="ECO:0007669"/>
    <property type="project" value="UniProtKB-ARBA"/>
</dbReference>
<dbReference type="InterPro" id="IPR029061">
    <property type="entry name" value="THDP-binding"/>
</dbReference>
<sequence>MDEVSGIQAVAWGLLDGGVELVTAYPGFHAHDLVRLMGVKTFSVNEKNALAVAWGASLAGIRSAAIFKNVGLNDAADPYVNICVLGVRAGMVLVVLDDIDVEQSQIQQDSRFYAEFPCSVWLEPRSVQDAYELAWSAPELSERLRTLVVLRITNLLTRAVGSVTRRSPTRNRLKWCRAPEEWVAHPVYGEVQRRRLEERRKAVECWVDGAYPQPSVFRNARIRVTAGMAASLTEEPPDLCIYTLPPPRLWLEALSDSAADVIVEEHGGPYLTNKIAAFLGARRVTASLIRPNVSRQYRITDRYEPLYALLRSVPHHVIVGDLGGHTLDPHHTVDACLCYGCSVGVATGIALADPSLHVICVTGDAAFLHSGKAALEEAFTRRVAMTVIVLVNGGAVSTGGQSVPGNCRLDATELESHDIDFPSCGHTSTLSAWLQHPRSLQLIRIKTPF</sequence>
<reference evidence="4 5" key="1">
    <citation type="submission" date="2020-07" db="EMBL/GenBank/DDBJ databases">
        <title>Thermogemmata thermophila gen. nov., sp. nov., a novel moderate thermophilic planctomycete from a Kamchatka hot spring.</title>
        <authorList>
            <person name="Elcheninov A.G."/>
            <person name="Podosokorskaya O.A."/>
            <person name="Kovaleva O.L."/>
            <person name="Novikov A."/>
            <person name="Bonch-Osmolovskaya E.A."/>
            <person name="Toshchakov S.V."/>
            <person name="Kublanov I.V."/>
        </authorList>
    </citation>
    <scope>NUCLEOTIDE SEQUENCE [LARGE SCALE GENOMIC DNA]</scope>
    <source>
        <strain evidence="4 5">2918</strain>
    </source>
</reference>
<evidence type="ECO:0000256" key="2">
    <source>
        <dbReference type="ARBA" id="ARBA00023002"/>
    </source>
</evidence>
<evidence type="ECO:0000259" key="3">
    <source>
        <dbReference type="Pfam" id="PF02775"/>
    </source>
</evidence>
<dbReference type="InterPro" id="IPR002880">
    <property type="entry name" value="Pyrv_Fd/Flavodoxin_OxRdtase_N"/>
</dbReference>
<dbReference type="Proteomes" id="UP000542342">
    <property type="component" value="Unassembled WGS sequence"/>
</dbReference>
<dbReference type="GO" id="GO:0016491">
    <property type="term" value="F:oxidoreductase activity"/>
    <property type="evidence" value="ECO:0007669"/>
    <property type="project" value="UniProtKB-KW"/>
</dbReference>
<accession>A0A7V8VEQ7</accession>
<dbReference type="Gene3D" id="3.40.50.970">
    <property type="match status" value="2"/>
</dbReference>
<dbReference type="GO" id="GO:0030976">
    <property type="term" value="F:thiamine pyrophosphate binding"/>
    <property type="evidence" value="ECO:0007669"/>
    <property type="project" value="InterPro"/>
</dbReference>
<evidence type="ECO:0000313" key="4">
    <source>
        <dbReference type="EMBL" id="MBA2226679.1"/>
    </source>
</evidence>
<gene>
    <name evidence="4" type="ORF">H0921_10955</name>
</gene>
<dbReference type="RefSeq" id="WP_194538124.1">
    <property type="nucleotide sequence ID" value="NZ_JACEFB010000007.1"/>
</dbReference>
<keyword evidence="1" id="KW-0479">Metal-binding</keyword>
<evidence type="ECO:0000256" key="1">
    <source>
        <dbReference type="ARBA" id="ARBA00022723"/>
    </source>
</evidence>
<dbReference type="InterPro" id="IPR011766">
    <property type="entry name" value="TPP_enzyme_TPP-bd"/>
</dbReference>
<dbReference type="Pfam" id="PF02775">
    <property type="entry name" value="TPP_enzyme_C"/>
    <property type="match status" value="1"/>
</dbReference>
<dbReference type="AlphaFoldDB" id="A0A7V8VEQ7"/>
<keyword evidence="2" id="KW-0560">Oxidoreductase</keyword>
<dbReference type="CDD" id="cd07034">
    <property type="entry name" value="TPP_PYR_PFOR_IOR-alpha_like"/>
    <property type="match status" value="1"/>
</dbReference>
<dbReference type="PANTHER" id="PTHR43710:SF7">
    <property type="entry name" value="INDOLEPYRUVATE OXIDOREDUCTASE SUBUNIT IORA"/>
    <property type="match status" value="1"/>
</dbReference>
<name>A0A7V8VEQ7_9BACT</name>
<dbReference type="PANTHER" id="PTHR43710">
    <property type="entry name" value="2-HYDROXYACYL-COA LYASE"/>
    <property type="match status" value="1"/>
</dbReference>
<keyword evidence="5" id="KW-1185">Reference proteome</keyword>
<dbReference type="GO" id="GO:0046872">
    <property type="term" value="F:metal ion binding"/>
    <property type="evidence" value="ECO:0007669"/>
    <property type="project" value="UniProtKB-KW"/>
</dbReference>
<evidence type="ECO:0000313" key="5">
    <source>
        <dbReference type="Proteomes" id="UP000542342"/>
    </source>
</evidence>
<feature type="domain" description="Thiamine pyrophosphate enzyme TPP-binding" evidence="3">
    <location>
        <begin position="329"/>
        <end position="421"/>
    </location>
</feature>
<organism evidence="4 5">
    <name type="scientific">Thermogemmata fonticola</name>
    <dbReference type="NCBI Taxonomy" id="2755323"/>
    <lineage>
        <taxon>Bacteria</taxon>
        <taxon>Pseudomonadati</taxon>
        <taxon>Planctomycetota</taxon>
        <taxon>Planctomycetia</taxon>
        <taxon>Gemmatales</taxon>
        <taxon>Gemmataceae</taxon>
        <taxon>Thermogemmata</taxon>
    </lineage>
</organism>
<dbReference type="SUPFAM" id="SSF52518">
    <property type="entry name" value="Thiamin diphosphate-binding fold (THDP-binding)"/>
    <property type="match status" value="2"/>
</dbReference>
<dbReference type="InterPro" id="IPR045025">
    <property type="entry name" value="HACL1-like"/>
</dbReference>